<reference evidence="2" key="2">
    <citation type="submission" date="2020-05" db="UniProtKB">
        <authorList>
            <consortium name="EnsemblMetazoa"/>
        </authorList>
    </citation>
    <scope>IDENTIFICATION</scope>
    <source>
        <strain evidence="2">ACHKN1017</strain>
    </source>
</reference>
<name>A0A182KI43_9DIPT</name>
<keyword evidence="1" id="KW-0812">Transmembrane</keyword>
<keyword evidence="1" id="KW-0472">Membrane</keyword>
<evidence type="ECO:0000313" key="2">
    <source>
        <dbReference type="EnsemblMetazoa" id="ACHR014141-PA"/>
    </source>
</evidence>
<dbReference type="VEuPathDB" id="VectorBase:ACHR014141"/>
<dbReference type="EnsemblMetazoa" id="ACHR014141-RA">
    <property type="protein sequence ID" value="ACHR014141-PA"/>
    <property type="gene ID" value="ACHR014141"/>
</dbReference>
<sequence>MLIGAVAVVCETAIVVVVVAVVVVEAVATVVLAAVETGASVGSCCWGTTVTVRLDFAELMCTGDALAEDARLFTMTGDDVPIATPGTTDVAPIADAKLLPSTVAIVAAEAKVALFFE</sequence>
<keyword evidence="3" id="KW-1185">Reference proteome</keyword>
<evidence type="ECO:0000313" key="3">
    <source>
        <dbReference type="Proteomes" id="UP000075881"/>
    </source>
</evidence>
<organism evidence="2 3">
    <name type="scientific">Anopheles christyi</name>
    <dbReference type="NCBI Taxonomy" id="43041"/>
    <lineage>
        <taxon>Eukaryota</taxon>
        <taxon>Metazoa</taxon>
        <taxon>Ecdysozoa</taxon>
        <taxon>Arthropoda</taxon>
        <taxon>Hexapoda</taxon>
        <taxon>Insecta</taxon>
        <taxon>Pterygota</taxon>
        <taxon>Neoptera</taxon>
        <taxon>Endopterygota</taxon>
        <taxon>Diptera</taxon>
        <taxon>Nematocera</taxon>
        <taxon>Culicoidea</taxon>
        <taxon>Culicidae</taxon>
        <taxon>Anophelinae</taxon>
        <taxon>Anopheles</taxon>
    </lineage>
</organism>
<accession>A0A182KI43</accession>
<protein>
    <submittedName>
        <fullName evidence="2">Uncharacterized protein</fullName>
    </submittedName>
</protein>
<reference evidence="3" key="1">
    <citation type="submission" date="2013-03" db="EMBL/GenBank/DDBJ databases">
        <title>The Genome Sequence of Anopheles christyi ACHKN1017.</title>
        <authorList>
            <consortium name="The Broad Institute Genomics Platform"/>
            <person name="Neafsey D.E."/>
            <person name="Besansky N."/>
            <person name="Walker B."/>
            <person name="Young S.K."/>
            <person name="Zeng Q."/>
            <person name="Gargeya S."/>
            <person name="Fitzgerald M."/>
            <person name="Haas B."/>
            <person name="Abouelleil A."/>
            <person name="Allen A.W."/>
            <person name="Alvarado L."/>
            <person name="Arachchi H.M."/>
            <person name="Berlin A.M."/>
            <person name="Chapman S.B."/>
            <person name="Gainer-Dewar J."/>
            <person name="Goldberg J."/>
            <person name="Griggs A."/>
            <person name="Gujja S."/>
            <person name="Hansen M."/>
            <person name="Howarth C."/>
            <person name="Imamovic A."/>
            <person name="Ireland A."/>
            <person name="Larimer J."/>
            <person name="McCowan C."/>
            <person name="Murphy C."/>
            <person name="Pearson M."/>
            <person name="Poon T.W."/>
            <person name="Priest M."/>
            <person name="Roberts A."/>
            <person name="Saif S."/>
            <person name="Shea T."/>
            <person name="Sisk P."/>
            <person name="Sykes S."/>
            <person name="Wortman J."/>
            <person name="Nusbaum C."/>
            <person name="Birren B."/>
        </authorList>
    </citation>
    <scope>NUCLEOTIDE SEQUENCE [LARGE SCALE GENOMIC DNA]</scope>
    <source>
        <strain evidence="3">ACHKN1017</strain>
    </source>
</reference>
<feature type="transmembrane region" description="Helical" evidence="1">
    <location>
        <begin position="12"/>
        <end position="35"/>
    </location>
</feature>
<proteinExistence type="predicted"/>
<evidence type="ECO:0000256" key="1">
    <source>
        <dbReference type="SAM" id="Phobius"/>
    </source>
</evidence>
<dbReference type="Proteomes" id="UP000075881">
    <property type="component" value="Unassembled WGS sequence"/>
</dbReference>
<keyword evidence="1" id="KW-1133">Transmembrane helix</keyword>
<dbReference type="AlphaFoldDB" id="A0A182KI43"/>